<accession>A0A348AQI2</accession>
<keyword evidence="2" id="KW-0547">Nucleotide-binding</keyword>
<dbReference type="KEGG" id="mana:MAMMFC1_04042"/>
<evidence type="ECO:0000256" key="2">
    <source>
        <dbReference type="ARBA" id="ARBA00022741"/>
    </source>
</evidence>
<organism evidence="5 6">
    <name type="scientific">Methylomusa anaerophila</name>
    <dbReference type="NCBI Taxonomy" id="1930071"/>
    <lineage>
        <taxon>Bacteria</taxon>
        <taxon>Bacillati</taxon>
        <taxon>Bacillota</taxon>
        <taxon>Negativicutes</taxon>
        <taxon>Selenomonadales</taxon>
        <taxon>Sporomusaceae</taxon>
        <taxon>Methylomusa</taxon>
    </lineage>
</organism>
<dbReference type="SMART" id="SM00382">
    <property type="entry name" value="AAA"/>
    <property type="match status" value="1"/>
</dbReference>
<evidence type="ECO:0000313" key="5">
    <source>
        <dbReference type="EMBL" id="BBB93330.1"/>
    </source>
</evidence>
<gene>
    <name evidence="5" type="primary">ssuB_5</name>
    <name evidence="5" type="ORF">MAMMFC1_04042</name>
</gene>
<keyword evidence="6" id="KW-1185">Reference proteome</keyword>
<dbReference type="GO" id="GO:0016887">
    <property type="term" value="F:ATP hydrolysis activity"/>
    <property type="evidence" value="ECO:0007669"/>
    <property type="project" value="InterPro"/>
</dbReference>
<dbReference type="InterPro" id="IPR003593">
    <property type="entry name" value="AAA+_ATPase"/>
</dbReference>
<dbReference type="CDD" id="cd03293">
    <property type="entry name" value="ABC_NrtD_SsuB_transporters"/>
    <property type="match status" value="1"/>
</dbReference>
<dbReference type="PROSITE" id="PS00211">
    <property type="entry name" value="ABC_TRANSPORTER_1"/>
    <property type="match status" value="1"/>
</dbReference>
<dbReference type="InterPro" id="IPR050166">
    <property type="entry name" value="ABC_transporter_ATP-bind"/>
</dbReference>
<dbReference type="InterPro" id="IPR027417">
    <property type="entry name" value="P-loop_NTPase"/>
</dbReference>
<keyword evidence="3 5" id="KW-0067">ATP-binding</keyword>
<dbReference type="InterPro" id="IPR003439">
    <property type="entry name" value="ABC_transporter-like_ATP-bd"/>
</dbReference>
<keyword evidence="5" id="KW-0378">Hydrolase</keyword>
<dbReference type="PANTHER" id="PTHR42788">
    <property type="entry name" value="TAURINE IMPORT ATP-BINDING PROTEIN-RELATED"/>
    <property type="match status" value="1"/>
</dbReference>
<dbReference type="Pfam" id="PF00005">
    <property type="entry name" value="ABC_tran"/>
    <property type="match status" value="1"/>
</dbReference>
<dbReference type="GO" id="GO:0005524">
    <property type="term" value="F:ATP binding"/>
    <property type="evidence" value="ECO:0007669"/>
    <property type="project" value="UniProtKB-KW"/>
</dbReference>
<dbReference type="EC" id="3.6.3.-" evidence="5"/>
<reference evidence="5 6" key="1">
    <citation type="journal article" date="2018" name="Int. J. Syst. Evol. Microbiol.">
        <title>Methylomusa anaerophila gen. nov., sp. nov., an anaerobic methanol-utilizing bacterium isolated from a microbial fuel cell.</title>
        <authorList>
            <person name="Amano N."/>
            <person name="Yamamuro A."/>
            <person name="Miyahara M."/>
            <person name="Kouzuma A."/>
            <person name="Abe T."/>
            <person name="Watanabe K."/>
        </authorList>
    </citation>
    <scope>NUCLEOTIDE SEQUENCE [LARGE SCALE GENOMIC DNA]</scope>
    <source>
        <strain evidence="5 6">MMFC1</strain>
    </source>
</reference>
<dbReference type="EMBL" id="AP018449">
    <property type="protein sequence ID" value="BBB93330.1"/>
    <property type="molecule type" value="Genomic_DNA"/>
</dbReference>
<dbReference type="SUPFAM" id="SSF52540">
    <property type="entry name" value="P-loop containing nucleoside triphosphate hydrolases"/>
    <property type="match status" value="1"/>
</dbReference>
<dbReference type="RefSeq" id="WP_126310174.1">
    <property type="nucleotide sequence ID" value="NZ_AP018449.1"/>
</dbReference>
<dbReference type="OrthoDB" id="9802264at2"/>
<sequence>MMAREHSIVLKEVGKVFRSQHSSVTALHNINLEIGSGEFFSIVGPSGCGKTTLLRILAGLETASGGGIEINVTSKDRPVNSMVFQEQSVFPWMTVIDNVAYGLRLRGVPKKERNTIATHYIKMIGLTNFAAAYPHQLSGGMKQRVSVARAFANNPEILLMDEPFGSLDEQNRIILQQELLKIWDMSKKTTVFITHSIDEALCLSDRIMIMTAHPGTVKTIIDIDLPRPRDISTIRTSGRYNELYQKIWLTLQEEVLGNK</sequence>
<dbReference type="Gene3D" id="3.40.50.300">
    <property type="entry name" value="P-loop containing nucleotide triphosphate hydrolases"/>
    <property type="match status" value="1"/>
</dbReference>
<dbReference type="AlphaFoldDB" id="A0A348AQI2"/>
<evidence type="ECO:0000256" key="3">
    <source>
        <dbReference type="ARBA" id="ARBA00022840"/>
    </source>
</evidence>
<dbReference type="PROSITE" id="PS50893">
    <property type="entry name" value="ABC_TRANSPORTER_2"/>
    <property type="match status" value="1"/>
</dbReference>
<dbReference type="InterPro" id="IPR017871">
    <property type="entry name" value="ABC_transporter-like_CS"/>
</dbReference>
<evidence type="ECO:0000256" key="1">
    <source>
        <dbReference type="ARBA" id="ARBA00022448"/>
    </source>
</evidence>
<dbReference type="Proteomes" id="UP000276437">
    <property type="component" value="Chromosome"/>
</dbReference>
<keyword evidence="1" id="KW-0813">Transport</keyword>
<name>A0A348AQI2_9FIRM</name>
<evidence type="ECO:0000313" key="6">
    <source>
        <dbReference type="Proteomes" id="UP000276437"/>
    </source>
</evidence>
<feature type="domain" description="ABC transporter" evidence="4">
    <location>
        <begin position="8"/>
        <end position="237"/>
    </location>
</feature>
<dbReference type="PANTHER" id="PTHR42788:SF13">
    <property type="entry name" value="ALIPHATIC SULFONATES IMPORT ATP-BINDING PROTEIN SSUB"/>
    <property type="match status" value="1"/>
</dbReference>
<proteinExistence type="predicted"/>
<evidence type="ECO:0000259" key="4">
    <source>
        <dbReference type="PROSITE" id="PS50893"/>
    </source>
</evidence>
<protein>
    <submittedName>
        <fullName evidence="5">Aliphatic sulfonates import ATP-binding protein SsuB</fullName>
        <ecNumber evidence="5">3.6.3.-</ecNumber>
    </submittedName>
</protein>